<protein>
    <submittedName>
        <fullName evidence="18">Ligand-gated ion channel</fullName>
    </submittedName>
</protein>
<keyword evidence="10" id="KW-0325">Glycoprotein</keyword>
<evidence type="ECO:0000256" key="12">
    <source>
        <dbReference type="ARBA" id="ARBA00023303"/>
    </source>
</evidence>
<evidence type="ECO:0000256" key="13">
    <source>
        <dbReference type="PIRSR" id="PIRSR601508-1"/>
    </source>
</evidence>
<dbReference type="AlphaFoldDB" id="A0A0D6LFD5"/>
<evidence type="ECO:0000256" key="8">
    <source>
        <dbReference type="ARBA" id="ARBA00023136"/>
    </source>
</evidence>
<keyword evidence="12" id="KW-0407">Ion channel</keyword>
<dbReference type="FunFam" id="3.40.190.10:FF:000160">
    <property type="entry name" value="GLutamate Receptor family (AMPA)"/>
    <property type="match status" value="1"/>
</dbReference>
<keyword evidence="19" id="KW-1185">Reference proteome</keyword>
<dbReference type="EMBL" id="KE125163">
    <property type="protein sequence ID" value="EPB70775.1"/>
    <property type="molecule type" value="Genomic_DNA"/>
</dbReference>
<dbReference type="SUPFAM" id="SSF81324">
    <property type="entry name" value="Voltage-gated potassium channels"/>
    <property type="match status" value="1"/>
</dbReference>
<dbReference type="GO" id="GO:0005886">
    <property type="term" value="C:plasma membrane"/>
    <property type="evidence" value="ECO:0007669"/>
    <property type="project" value="UniProtKB-SubCell"/>
</dbReference>
<feature type="site" description="Interaction with the cone snail toxin Con-ikot-ikot" evidence="14">
    <location>
        <position position="222"/>
    </location>
</feature>
<evidence type="ECO:0000256" key="2">
    <source>
        <dbReference type="ARBA" id="ARBA00008685"/>
    </source>
</evidence>
<evidence type="ECO:0000256" key="10">
    <source>
        <dbReference type="ARBA" id="ARBA00023180"/>
    </source>
</evidence>
<sequence length="490" mass="56256">MIMRVIEQPFELFKISGSADIALAPLSVTAERENDVDFTVPYYDLVGTTILMKKPDMEYSLFKFMKATLYIYVKEIEGMSTDFVKVLEWPVWLCIVAAYLFTSATLWLFDRFSPYSYTNNKDRYINDLEKRVFNLKECLWFCMTSLTPQGGGEAPKNISGRLAAATWWLFGFIIIASYTANLAAFLTVSRLEQPISSLDDLAKQYKIEYAPIKGSASETYFRRMAEIEERFYSIWKEMSLNESMSPRDRARLAVWDYPVSDKFTNMWRYMQESKLPINMDDAIHRVLTSEEGFAFIGEAEMKVLNISTARTQVLHTFLECEQSWDERDATEIKYAALTNCKLQQVGTEFSRKPYAIAVQTGNVLKDQISSAILVLLNQRRLETLKEKWWNNNPKKVICPDANSENDGISIQNIGGVFIVILAGIVLSVITLTIEYFYYRRKNVHISGERREDKEEKPISGHNGSITNSTCSNSVVNHGNAFSYENAGFRY</sequence>
<feature type="binding site" evidence="13">
    <location>
        <position position="32"/>
    </location>
    <ligand>
        <name>L-glutamate</name>
        <dbReference type="ChEBI" id="CHEBI:29985"/>
    </ligand>
</feature>
<feature type="binding site" evidence="13">
    <location>
        <position position="25"/>
    </location>
    <ligand>
        <name>L-glutamate</name>
        <dbReference type="ChEBI" id="CHEBI:29985"/>
    </ligand>
</feature>
<gene>
    <name evidence="18" type="ORF">ANCCEY_10126</name>
</gene>
<dbReference type="Gene3D" id="3.40.190.10">
    <property type="entry name" value="Periplasmic binding protein-like II"/>
    <property type="match status" value="4"/>
</dbReference>
<evidence type="ECO:0000256" key="9">
    <source>
        <dbReference type="ARBA" id="ARBA00023170"/>
    </source>
</evidence>
<keyword evidence="9" id="KW-0675">Receptor</keyword>
<keyword evidence="5 16" id="KW-0812">Transmembrane</keyword>
<organism evidence="18 19">
    <name type="scientific">Ancylostoma ceylanicum</name>
    <dbReference type="NCBI Taxonomy" id="53326"/>
    <lineage>
        <taxon>Eukaryota</taxon>
        <taxon>Metazoa</taxon>
        <taxon>Ecdysozoa</taxon>
        <taxon>Nematoda</taxon>
        <taxon>Chromadorea</taxon>
        <taxon>Rhabditida</taxon>
        <taxon>Rhabditina</taxon>
        <taxon>Rhabditomorpha</taxon>
        <taxon>Strongyloidea</taxon>
        <taxon>Ancylostomatidae</taxon>
        <taxon>Ancylostomatinae</taxon>
        <taxon>Ancylostoma</taxon>
    </lineage>
</organism>
<comment type="subcellular location">
    <subcellularLocation>
        <location evidence="1">Cell membrane</location>
        <topology evidence="1">Multi-pass membrane protein</topology>
    </subcellularLocation>
</comment>
<evidence type="ECO:0000313" key="18">
    <source>
        <dbReference type="EMBL" id="EPB70775.1"/>
    </source>
</evidence>
<reference evidence="18 19" key="1">
    <citation type="submission" date="2013-05" db="EMBL/GenBank/DDBJ databases">
        <title>Draft genome of the parasitic nematode Anyclostoma ceylanicum.</title>
        <authorList>
            <person name="Mitreva M."/>
        </authorList>
    </citation>
    <scope>NUCLEOTIDE SEQUENCE [LARGE SCALE GENOMIC DNA]</scope>
</reference>
<keyword evidence="15" id="KW-1015">Disulfide bond</keyword>
<evidence type="ECO:0000313" key="19">
    <source>
        <dbReference type="Proteomes" id="UP000054495"/>
    </source>
</evidence>
<evidence type="ECO:0000256" key="14">
    <source>
        <dbReference type="PIRSR" id="PIRSR601508-2"/>
    </source>
</evidence>
<proteinExistence type="inferred from homology"/>
<dbReference type="PRINTS" id="PR00177">
    <property type="entry name" value="NMDARECEPTOR"/>
</dbReference>
<keyword evidence="7" id="KW-0406">Ion transport</keyword>
<accession>A0A0D6LFD5</accession>
<dbReference type="GO" id="GO:0015276">
    <property type="term" value="F:ligand-gated monoatomic ion channel activity"/>
    <property type="evidence" value="ECO:0007669"/>
    <property type="project" value="InterPro"/>
</dbReference>
<dbReference type="InterPro" id="IPR015683">
    <property type="entry name" value="Ionotropic_Glu_rcpt"/>
</dbReference>
<keyword evidence="3" id="KW-0813">Transport</keyword>
<evidence type="ECO:0000256" key="15">
    <source>
        <dbReference type="PIRSR" id="PIRSR601508-3"/>
    </source>
</evidence>
<dbReference type="Gene3D" id="1.10.287.70">
    <property type="match status" value="1"/>
</dbReference>
<dbReference type="FunFam" id="1.10.287.70:FF:000080">
    <property type="entry name" value="Glutamate receptor ionotropic, kainate"/>
    <property type="match status" value="1"/>
</dbReference>
<dbReference type="SMART" id="SM00079">
    <property type="entry name" value="PBPe"/>
    <property type="match status" value="1"/>
</dbReference>
<evidence type="ECO:0000256" key="4">
    <source>
        <dbReference type="ARBA" id="ARBA00022475"/>
    </source>
</evidence>
<feature type="disulfide bond" evidence="15">
    <location>
        <begin position="340"/>
        <end position="398"/>
    </location>
</feature>
<evidence type="ECO:0000256" key="5">
    <source>
        <dbReference type="ARBA" id="ARBA00022692"/>
    </source>
</evidence>
<feature type="transmembrane region" description="Helical" evidence="16">
    <location>
        <begin position="89"/>
        <end position="109"/>
    </location>
</feature>
<evidence type="ECO:0000256" key="11">
    <source>
        <dbReference type="ARBA" id="ARBA00023286"/>
    </source>
</evidence>
<feature type="domain" description="Ionotropic glutamate receptor C-terminal" evidence="17">
    <location>
        <begin position="93"/>
        <end position="391"/>
    </location>
</feature>
<feature type="transmembrane region" description="Helical" evidence="16">
    <location>
        <begin position="165"/>
        <end position="188"/>
    </location>
</feature>
<feature type="transmembrane region" description="Helical" evidence="16">
    <location>
        <begin position="413"/>
        <end position="437"/>
    </location>
</feature>
<dbReference type="InterPro" id="IPR001320">
    <property type="entry name" value="Iontro_rcpt_C"/>
</dbReference>
<evidence type="ECO:0000259" key="17">
    <source>
        <dbReference type="SMART" id="SM00079"/>
    </source>
</evidence>
<dbReference type="Pfam" id="PF00060">
    <property type="entry name" value="Lig_chan"/>
    <property type="match status" value="1"/>
</dbReference>
<name>A0A0D6LFD5_9BILA</name>
<dbReference type="Proteomes" id="UP000054495">
    <property type="component" value="Unassembled WGS sequence"/>
</dbReference>
<dbReference type="InterPro" id="IPR019594">
    <property type="entry name" value="Glu/Gly-bd"/>
</dbReference>
<keyword evidence="11" id="KW-1071">Ligand-gated ion channel</keyword>
<feature type="binding site" evidence="13">
    <location>
        <position position="27"/>
    </location>
    <ligand>
        <name>L-glutamate</name>
        <dbReference type="ChEBI" id="CHEBI:29985"/>
    </ligand>
</feature>
<dbReference type="Pfam" id="PF10613">
    <property type="entry name" value="Lig_chan-Glu_bd"/>
    <property type="match status" value="1"/>
</dbReference>
<keyword evidence="8 16" id="KW-0472">Membrane</keyword>
<keyword evidence="6 16" id="KW-1133">Transmembrane helix</keyword>
<dbReference type="SUPFAM" id="SSF53850">
    <property type="entry name" value="Periplasmic binding protein-like II"/>
    <property type="match status" value="2"/>
</dbReference>
<evidence type="ECO:0000256" key="7">
    <source>
        <dbReference type="ARBA" id="ARBA00023065"/>
    </source>
</evidence>
<dbReference type="GO" id="GO:0038023">
    <property type="term" value="F:signaling receptor activity"/>
    <property type="evidence" value="ECO:0007669"/>
    <property type="project" value="InterPro"/>
</dbReference>
<comment type="similarity">
    <text evidence="2">Belongs to the glutamate-gated ion channel (TC 1.A.10.1) family.</text>
</comment>
<evidence type="ECO:0000256" key="16">
    <source>
        <dbReference type="SAM" id="Phobius"/>
    </source>
</evidence>
<evidence type="ECO:0000256" key="6">
    <source>
        <dbReference type="ARBA" id="ARBA00022989"/>
    </source>
</evidence>
<feature type="binding site" evidence="13">
    <location>
        <position position="328"/>
    </location>
    <ligand>
        <name>L-glutamate</name>
        <dbReference type="ChEBI" id="CHEBI:29985"/>
    </ligand>
</feature>
<dbReference type="InterPro" id="IPR001508">
    <property type="entry name" value="Iono_Glu_rcpt_met"/>
</dbReference>
<feature type="site" description="Crucial to convey clamshell closure to channel opening" evidence="14">
    <location>
        <position position="195"/>
    </location>
</feature>
<dbReference type="PANTHER" id="PTHR18966">
    <property type="entry name" value="IONOTROPIC GLUTAMATE RECEPTOR"/>
    <property type="match status" value="1"/>
</dbReference>
<evidence type="ECO:0000256" key="3">
    <source>
        <dbReference type="ARBA" id="ARBA00022448"/>
    </source>
</evidence>
<evidence type="ECO:0000256" key="1">
    <source>
        <dbReference type="ARBA" id="ARBA00004651"/>
    </source>
</evidence>
<keyword evidence="4" id="KW-1003">Cell membrane</keyword>
<feature type="binding site" evidence="13">
    <location>
        <position position="217"/>
    </location>
    <ligand>
        <name>L-glutamate</name>
        <dbReference type="ChEBI" id="CHEBI:29985"/>
    </ligand>
</feature>